<gene>
    <name evidence="2" type="ORF">B0537_14070</name>
</gene>
<keyword evidence="3" id="KW-1185">Reference proteome</keyword>
<dbReference type="Gene3D" id="3.60.10.10">
    <property type="entry name" value="Endonuclease/exonuclease/phosphatase"/>
    <property type="match status" value="1"/>
</dbReference>
<dbReference type="InterPro" id="IPR036691">
    <property type="entry name" value="Endo/exonu/phosph_ase_sf"/>
</dbReference>
<organism evidence="2 3">
    <name type="scientific">Desulforamulus ferrireducens</name>
    <dbReference type="NCBI Taxonomy" id="1833852"/>
    <lineage>
        <taxon>Bacteria</taxon>
        <taxon>Bacillati</taxon>
        <taxon>Bacillota</taxon>
        <taxon>Clostridia</taxon>
        <taxon>Eubacteriales</taxon>
        <taxon>Peptococcaceae</taxon>
        <taxon>Desulforamulus</taxon>
    </lineage>
</organism>
<dbReference type="GO" id="GO:0004519">
    <property type="term" value="F:endonuclease activity"/>
    <property type="evidence" value="ECO:0007669"/>
    <property type="project" value="UniProtKB-KW"/>
</dbReference>
<evidence type="ECO:0000313" key="3">
    <source>
        <dbReference type="Proteomes" id="UP000189464"/>
    </source>
</evidence>
<name>A0A1S6IZ94_9FIRM</name>
<dbReference type="SUPFAM" id="SSF56219">
    <property type="entry name" value="DNase I-like"/>
    <property type="match status" value="1"/>
</dbReference>
<keyword evidence="2" id="KW-0255">Endonuclease</keyword>
<dbReference type="GO" id="GO:0006506">
    <property type="term" value="P:GPI anchor biosynthetic process"/>
    <property type="evidence" value="ECO:0007669"/>
    <property type="project" value="TreeGrafter"/>
</dbReference>
<feature type="domain" description="Endonuclease/exonuclease/phosphatase" evidence="1">
    <location>
        <begin position="7"/>
        <end position="219"/>
    </location>
</feature>
<protein>
    <submittedName>
        <fullName evidence="2">Endonuclease</fullName>
    </submittedName>
</protein>
<dbReference type="InterPro" id="IPR051916">
    <property type="entry name" value="GPI-anchor_lipid_remodeler"/>
</dbReference>
<dbReference type="PANTHER" id="PTHR14859:SF15">
    <property type="entry name" value="ENDONUCLEASE_EXONUCLEASE_PHOSPHATASE DOMAIN-CONTAINING PROTEIN"/>
    <property type="match status" value="1"/>
</dbReference>
<proteinExistence type="predicted"/>
<evidence type="ECO:0000259" key="1">
    <source>
        <dbReference type="Pfam" id="PF03372"/>
    </source>
</evidence>
<dbReference type="GO" id="GO:0016020">
    <property type="term" value="C:membrane"/>
    <property type="evidence" value="ECO:0007669"/>
    <property type="project" value="GOC"/>
</dbReference>
<dbReference type="Proteomes" id="UP000189464">
    <property type="component" value="Chromosome"/>
</dbReference>
<accession>A0A1S6IZ94</accession>
<dbReference type="KEGG" id="dfg:B0537_14070"/>
<evidence type="ECO:0000313" key="2">
    <source>
        <dbReference type="EMBL" id="AQS60100.1"/>
    </source>
</evidence>
<reference evidence="2 3" key="1">
    <citation type="journal article" date="2016" name="Int. J. Syst. Evol. Microbiol.">
        <title>Desulfotomaculum ferrireducens sp. nov., a moderately thermophilic sulfate-reducing and dissimilatory Fe(III)-reducing bacterium isolated from compost.</title>
        <authorList>
            <person name="Yang G."/>
            <person name="Guo J."/>
            <person name="Zhuang L."/>
            <person name="Yuan Y."/>
            <person name="Zhou S."/>
        </authorList>
    </citation>
    <scope>NUCLEOTIDE SEQUENCE [LARGE SCALE GENOMIC DNA]</scope>
    <source>
        <strain evidence="2 3">GSS09</strain>
    </source>
</reference>
<sequence>MPGIKVLSYNIRHAQGMDDRVNLNRIAEVIEQSGAQLIGLQEVDKHLPRSHFCHQAKILGRRLNKFWAYGATLNWGVGQYGVAILSHWPIAYQRLILLPSRGEQRGLLETEIQLGHRRINFFCTHLGLNREERQEQVGDIIRTVQQTSNPAILVGDFNDKRSSGEYQRITSVLQDATLEAQDFRTYPSHEPVEQIDFVFVSAHWRPLGVRTFPTTASDHLPVLVELKLEKTADLDHIKVLPQ</sequence>
<dbReference type="EMBL" id="CP019698">
    <property type="protein sequence ID" value="AQS60100.1"/>
    <property type="molecule type" value="Genomic_DNA"/>
</dbReference>
<dbReference type="InterPro" id="IPR005135">
    <property type="entry name" value="Endo/exonuclease/phosphatase"/>
</dbReference>
<dbReference type="PANTHER" id="PTHR14859">
    <property type="entry name" value="CALCOFLUOR WHITE HYPERSENSITIVE PROTEIN PRECURSOR"/>
    <property type="match status" value="1"/>
</dbReference>
<dbReference type="AlphaFoldDB" id="A0A1S6IZ94"/>
<dbReference type="STRING" id="1833852.B0537_14070"/>
<keyword evidence="2" id="KW-0540">Nuclease</keyword>
<dbReference type="Pfam" id="PF03372">
    <property type="entry name" value="Exo_endo_phos"/>
    <property type="match status" value="1"/>
</dbReference>
<keyword evidence="2" id="KW-0378">Hydrolase</keyword>
<dbReference type="RefSeq" id="WP_077715140.1">
    <property type="nucleotide sequence ID" value="NZ_CP019698.1"/>
</dbReference>
<dbReference type="OrthoDB" id="9793162at2"/>